<dbReference type="Proteomes" id="UP000030149">
    <property type="component" value="Unassembled WGS sequence"/>
</dbReference>
<name>V6RZJ8_9FLAO</name>
<dbReference type="RefSeq" id="WP_023575030.1">
    <property type="nucleotide sequence ID" value="NZ_AVCS01000032.1"/>
</dbReference>
<dbReference type="AlphaFoldDB" id="V6RZJ8"/>
<evidence type="ECO:0000313" key="1">
    <source>
        <dbReference type="EMBL" id="KGO91124.1"/>
    </source>
</evidence>
<keyword evidence="2" id="KW-1185">Reference proteome</keyword>
<reference evidence="2" key="1">
    <citation type="submission" date="2013-09" db="EMBL/GenBank/DDBJ databases">
        <authorList>
            <person name="Zeng Z."/>
            <person name="Chen C."/>
        </authorList>
    </citation>
    <scope>NUCLEOTIDE SEQUENCE [LARGE SCALE GENOMIC DNA]</scope>
    <source>
        <strain evidence="2">DK69</strain>
    </source>
</reference>
<reference evidence="1 2" key="2">
    <citation type="journal article" date="2015" name="Stand. Genomic Sci.">
        <title>High quality draft genomic sequence of Flavobacterium enshiense DK69(T) and comparison among Flavobacterium genomes.</title>
        <authorList>
            <person name="Zeng Z."/>
            <person name="Chen C."/>
            <person name="Du H."/>
            <person name="Wang G."/>
            <person name="Li M."/>
        </authorList>
    </citation>
    <scope>NUCLEOTIDE SEQUENCE [LARGE SCALE GENOMIC DNA]</scope>
    <source>
        <strain evidence="1 2">DK69</strain>
    </source>
</reference>
<evidence type="ECO:0000313" key="2">
    <source>
        <dbReference type="Proteomes" id="UP000030149"/>
    </source>
</evidence>
<organism evidence="1 2">
    <name type="scientific">Flavobacterium enshiense DK69</name>
    <dbReference type="NCBI Taxonomy" id="1107311"/>
    <lineage>
        <taxon>Bacteria</taxon>
        <taxon>Pseudomonadati</taxon>
        <taxon>Bacteroidota</taxon>
        <taxon>Flavobacteriia</taxon>
        <taxon>Flavobacteriales</taxon>
        <taxon>Flavobacteriaceae</taxon>
        <taxon>Flavobacterium</taxon>
    </lineage>
</organism>
<dbReference type="PATRIC" id="fig|1107311.3.peg.3042"/>
<gene>
    <name evidence="1" type="ORF">Q767_16005</name>
</gene>
<protein>
    <submittedName>
        <fullName evidence="1">Uncharacterized protein</fullName>
    </submittedName>
</protein>
<accession>V6RZJ8</accession>
<dbReference type="OrthoDB" id="680805at2"/>
<dbReference type="EMBL" id="JRLZ01000060">
    <property type="protein sequence ID" value="KGO91124.1"/>
    <property type="molecule type" value="Genomic_DNA"/>
</dbReference>
<comment type="caution">
    <text evidence="1">The sequence shown here is derived from an EMBL/GenBank/DDBJ whole genome shotgun (WGS) entry which is preliminary data.</text>
</comment>
<proteinExistence type="predicted"/>
<sequence length="130" mass="15404">MRNSSYQKMLIEYGGNLNSYEEERNQLLSQYKYSIILEGEFTELENLEKWIKKNTGIEVLESIYYDKIDYDYCFVEYFFSIEKNALETQNVIPKIFSTYPNSYPSASICRTNGNKEFINYNANMSDIIIL</sequence>